<feature type="transmembrane region" description="Helical" evidence="1">
    <location>
        <begin position="306"/>
        <end position="324"/>
    </location>
</feature>
<evidence type="ECO:0000313" key="3">
    <source>
        <dbReference type="Proteomes" id="UP000660265"/>
    </source>
</evidence>
<gene>
    <name evidence="2" type="ORF">GCM10011583_32360</name>
</gene>
<sequence length="461" mass="48770">MCVGFVVLVGVLVPFGLPLGWDEIVYASRFGPYGPGVAFSAPRTRGVPVLLAPVASWTDPVVLLRFWMTGLAGGALYLGFRPWVEVLRRPVGAALGAGMYGSLWFALFYANSAMPNHYTAMGALAATGCVLRRDPGRGAYAGIVGGLGVVTLMRPNDGAAVALPLFAAVLLVPAWRGRGRLLAVAAGVAVGALPWVVEAWLRFGGVARRLAEASDTQGGMRPVLSVEAHLTALDGPLLCRPCTDDTMAPGAAAWWLLLPLLVALGLWTTHRAGRPTAPLWLAVAVGACASLPYLFLVPYAAPRFLLPGYALLVLPAAVGLLALADRAGRSRPVAVALAVVVLGHTVVQIMHVRTHVSVQERARADWQRIGAVLREGGVRPPCLIKGNSLAIPVAYTAGCASAAMGDPAPATAVILRRADPPHWAREWLRRPVPGTYNPGWSVAVRPRRGSYTRAYAVERDR</sequence>
<keyword evidence="1" id="KW-1133">Transmembrane helix</keyword>
<keyword evidence="3" id="KW-1185">Reference proteome</keyword>
<feature type="transmembrane region" description="Helical" evidence="1">
    <location>
        <begin position="279"/>
        <end position="300"/>
    </location>
</feature>
<comment type="caution">
    <text evidence="2">The sequence shown here is derived from an EMBL/GenBank/DDBJ whole genome shotgun (WGS) entry which is preliminary data.</text>
</comment>
<evidence type="ECO:0000256" key="1">
    <source>
        <dbReference type="SAM" id="Phobius"/>
    </source>
</evidence>
<evidence type="ECO:0008006" key="4">
    <source>
        <dbReference type="Google" id="ProtNLM"/>
    </source>
</evidence>
<feature type="transmembrane region" description="Helical" evidence="1">
    <location>
        <begin position="62"/>
        <end position="80"/>
    </location>
</feature>
<dbReference type="Proteomes" id="UP000660265">
    <property type="component" value="Unassembled WGS sequence"/>
</dbReference>
<feature type="transmembrane region" description="Helical" evidence="1">
    <location>
        <begin position="182"/>
        <end position="201"/>
    </location>
</feature>
<organism evidence="2 3">
    <name type="scientific">Streptomyces camponoticapitis</name>
    <dbReference type="NCBI Taxonomy" id="1616125"/>
    <lineage>
        <taxon>Bacteria</taxon>
        <taxon>Bacillati</taxon>
        <taxon>Actinomycetota</taxon>
        <taxon>Actinomycetes</taxon>
        <taxon>Kitasatosporales</taxon>
        <taxon>Streptomycetaceae</taxon>
        <taxon>Streptomyces</taxon>
    </lineage>
</organism>
<reference evidence="3" key="1">
    <citation type="journal article" date="2019" name="Int. J. Syst. Evol. Microbiol.">
        <title>The Global Catalogue of Microorganisms (GCM) 10K type strain sequencing project: providing services to taxonomists for standard genome sequencing and annotation.</title>
        <authorList>
            <consortium name="The Broad Institute Genomics Platform"/>
            <consortium name="The Broad Institute Genome Sequencing Center for Infectious Disease"/>
            <person name="Wu L."/>
            <person name="Ma J."/>
        </authorList>
    </citation>
    <scope>NUCLEOTIDE SEQUENCE [LARGE SCALE GENOMIC DNA]</scope>
    <source>
        <strain evidence="3">CGMCC 4.7275</strain>
    </source>
</reference>
<feature type="transmembrane region" description="Helical" evidence="1">
    <location>
        <begin position="92"/>
        <end position="110"/>
    </location>
</feature>
<feature type="transmembrane region" description="Helical" evidence="1">
    <location>
        <begin position="333"/>
        <end position="351"/>
    </location>
</feature>
<protein>
    <recommendedName>
        <fullName evidence="4">Integral membrane protein</fullName>
    </recommendedName>
</protein>
<accession>A0ABQ2E9E1</accession>
<feature type="transmembrane region" description="Helical" evidence="1">
    <location>
        <begin position="247"/>
        <end position="267"/>
    </location>
</feature>
<proteinExistence type="predicted"/>
<evidence type="ECO:0000313" key="2">
    <source>
        <dbReference type="EMBL" id="GGJ98412.1"/>
    </source>
</evidence>
<keyword evidence="1" id="KW-0812">Transmembrane</keyword>
<dbReference type="EMBL" id="BMMV01000009">
    <property type="protein sequence ID" value="GGJ98412.1"/>
    <property type="molecule type" value="Genomic_DNA"/>
</dbReference>
<feature type="transmembrane region" description="Helical" evidence="1">
    <location>
        <begin position="158"/>
        <end position="175"/>
    </location>
</feature>
<name>A0ABQ2E9E1_9ACTN</name>
<keyword evidence="1" id="KW-0472">Membrane</keyword>